<feature type="compositionally biased region" description="Basic and acidic residues" evidence="1">
    <location>
        <begin position="181"/>
        <end position="194"/>
    </location>
</feature>
<dbReference type="InterPro" id="IPR036465">
    <property type="entry name" value="vWFA_dom_sf"/>
</dbReference>
<evidence type="ECO:0000259" key="2">
    <source>
        <dbReference type="PROSITE" id="PS50234"/>
    </source>
</evidence>
<dbReference type="SMART" id="SM00327">
    <property type="entry name" value="VWA"/>
    <property type="match status" value="1"/>
</dbReference>
<dbReference type="CDD" id="cd01465">
    <property type="entry name" value="vWA_subgroup"/>
    <property type="match status" value="1"/>
</dbReference>
<evidence type="ECO:0000256" key="1">
    <source>
        <dbReference type="SAM" id="MobiDB-lite"/>
    </source>
</evidence>
<dbReference type="Pfam" id="PF13519">
    <property type="entry name" value="VWA_2"/>
    <property type="match status" value="1"/>
</dbReference>
<dbReference type="InterPro" id="IPR022156">
    <property type="entry name" value="Uncharacterised_YfbK_N"/>
</dbReference>
<dbReference type="InterPro" id="IPR021908">
    <property type="entry name" value="YfbK_C"/>
</dbReference>
<dbReference type="InterPro" id="IPR051266">
    <property type="entry name" value="CLCR"/>
</dbReference>
<comment type="caution">
    <text evidence="3">The sequence shown here is derived from an EMBL/GenBank/DDBJ whole genome shotgun (WGS) entry which is preliminary data.</text>
</comment>
<dbReference type="Pfam" id="PF12034">
    <property type="entry name" value="YfbK_C"/>
    <property type="match status" value="1"/>
</dbReference>
<sequence length="704" mass="73646">MGGIALAPALSGCGQESAEEIAVTSEEAPDAVASGVWEEERYGRVSGRTASDAEDESFALNEEMSGAMPGEGMAFDSAGQGEGIGNGLGGMGGGIGGGGFAGGMPADSYAADPGSDADFGDAQLGMSGPVDASAFGATDSRTPAPETPEPSAAPVPSELSAGAMRGGERAESDRLSGLAAETRRGLEKSEGFESKLDDGLRLQNESLDLAHQHGDFSREQYAPIPENRFLAARDTPLSTFAVDVDTASYANVRRFLTSGQFPPPGAVRIEELVNYFNYDYAPPSESAGDPNGEGEGEEPRPFAVHAEVATCPWAPEHRLVRIGLKGREMETDARPLCNLVFLLDVSGSMNSPDKLGLVKEAMTLLTQQLGENDKVSIVVYAGASGLALPPTGGDDPNKIIAALDNLAAGGSTNGGAGIELAYSTAMENFIKGGVNRVILCTDGDFNVGVSDDSSLVSLIEEKAKSGVALSVLGFGTGNYQDAKMEQLADKGDGNYGYIDDIREAKKMLVEQLTGTLVTIAKDVKIQVEFNPAAVRSYRLIGYENRKMAAEDFRDDQKDAGEIGAGHTVTALYEVVPTSEDEPDPDVPDLKYQTEGAPTDAAATSGELLTVALRYKAPDATKADPATEFSVPVPDAMTTFDEASQDYRFAASVAAFGMLLRGSEHAGTAKFGDATAWAKAAVGDDEHGYRGEFVELTEHATRMGD</sequence>
<name>A0ABX1VJC1_9PLAN</name>
<dbReference type="PROSITE" id="PS50234">
    <property type="entry name" value="VWFA"/>
    <property type="match status" value="1"/>
</dbReference>
<accession>A0ABX1VJC1</accession>
<gene>
    <name evidence="3" type="ORF">LzC2_34700</name>
</gene>
<reference evidence="3 4" key="1">
    <citation type="journal article" date="2020" name="Syst. Appl. Microbiol.">
        <title>Alienimonas chondri sp. nov., a novel planctomycete isolated from the biofilm of the red alga Chondrus crispus.</title>
        <authorList>
            <person name="Vitorino I."/>
            <person name="Albuquerque L."/>
            <person name="Wiegand S."/>
            <person name="Kallscheuer N."/>
            <person name="da Costa M.S."/>
            <person name="Lobo-da-Cunha A."/>
            <person name="Jogler C."/>
            <person name="Lage O.M."/>
        </authorList>
    </citation>
    <scope>NUCLEOTIDE SEQUENCE [LARGE SCALE GENOMIC DNA]</scope>
    <source>
        <strain evidence="3 4">LzC2</strain>
    </source>
</reference>
<dbReference type="PANTHER" id="PTHR10579:SF43">
    <property type="entry name" value="ZINC FINGER (C3HC4-TYPE RING FINGER) FAMILY PROTEIN"/>
    <property type="match status" value="1"/>
</dbReference>
<dbReference type="Gene3D" id="3.40.50.410">
    <property type="entry name" value="von Willebrand factor, type A domain"/>
    <property type="match status" value="1"/>
</dbReference>
<dbReference type="InterPro" id="IPR002035">
    <property type="entry name" value="VWF_A"/>
</dbReference>
<feature type="domain" description="VWFA" evidence="2">
    <location>
        <begin position="338"/>
        <end position="512"/>
    </location>
</feature>
<protein>
    <recommendedName>
        <fullName evidence="2">VWFA domain-containing protein</fullName>
    </recommendedName>
</protein>
<dbReference type="EMBL" id="WTPX01000145">
    <property type="protein sequence ID" value="NNJ27368.1"/>
    <property type="molecule type" value="Genomic_DNA"/>
</dbReference>
<evidence type="ECO:0000313" key="3">
    <source>
        <dbReference type="EMBL" id="NNJ27368.1"/>
    </source>
</evidence>
<dbReference type="SUPFAM" id="SSF53300">
    <property type="entry name" value="vWA-like"/>
    <property type="match status" value="1"/>
</dbReference>
<feature type="region of interest" description="Disordered" evidence="1">
    <location>
        <begin position="42"/>
        <end position="81"/>
    </location>
</feature>
<feature type="region of interest" description="Disordered" evidence="1">
    <location>
        <begin position="112"/>
        <end position="194"/>
    </location>
</feature>
<dbReference type="Pfam" id="PF12450">
    <property type="entry name" value="vWF_A"/>
    <property type="match status" value="1"/>
</dbReference>
<evidence type="ECO:0000313" key="4">
    <source>
        <dbReference type="Proteomes" id="UP000609651"/>
    </source>
</evidence>
<dbReference type="PANTHER" id="PTHR10579">
    <property type="entry name" value="CALCIUM-ACTIVATED CHLORIDE CHANNEL REGULATOR"/>
    <property type="match status" value="1"/>
</dbReference>
<organism evidence="3 4">
    <name type="scientific">Alienimonas chondri</name>
    <dbReference type="NCBI Taxonomy" id="2681879"/>
    <lineage>
        <taxon>Bacteria</taxon>
        <taxon>Pseudomonadati</taxon>
        <taxon>Planctomycetota</taxon>
        <taxon>Planctomycetia</taxon>
        <taxon>Planctomycetales</taxon>
        <taxon>Planctomycetaceae</taxon>
        <taxon>Alienimonas</taxon>
    </lineage>
</organism>
<keyword evidence="4" id="KW-1185">Reference proteome</keyword>
<dbReference type="Proteomes" id="UP000609651">
    <property type="component" value="Unassembled WGS sequence"/>
</dbReference>
<proteinExistence type="predicted"/>